<comment type="caution">
    <text evidence="1">The sequence shown here is derived from an EMBL/GenBank/DDBJ whole genome shotgun (WGS) entry which is preliminary data.</text>
</comment>
<evidence type="ECO:0000313" key="1">
    <source>
        <dbReference type="EMBL" id="GAA3833232.1"/>
    </source>
</evidence>
<sequence length="546" mass="57131">MAATLLISSVPGITAAAAADRTEAPVVTSSPVTTVAESVVRVRVPLPDSAGPHPEACDWLSYLRYRDAAGPADAARADRILIAQPGVLEGAGAFDNLARHTVRNAARQGRHIEFWALDRRSNCLEDHTGLAAGLAARDPHVAVGYYYRGAEVGGRRFAGYLGNDRLGWLAHLGLEQTLRDQYDLMVRELPDPAVRASKVLCGGHSLGGTLTGFFASWDFDGTPGHTQCAGYFALDSAISTSLGSLSGLPDAIGADDLGYAATQAGLASGLLPRALNLPVLINAETMNLLGVAGLAADVDPDGPSDLASYLPSNANLETTYRLLFSRDAVTFATGIPSIRDFAITNATALGALLDDNSQPLAFLQASTGFFGGGPVADKDFPLPHEPAGTTGALGVDPLAVPVDPSADYTWRDYDDIDATVARDRHGAPFTTPAKEVTAIADLARSLAEHPLDFTEQYFPSKLVTDISQAGAAEIRAHVRHPEGITAHPTINLLAGDGLIAPRGEPATGETVLAPGYQHLDVLTAAARRNTGEAEPVAANLTRFALG</sequence>
<accession>A0ABP7J2M0</accession>
<evidence type="ECO:0000313" key="2">
    <source>
        <dbReference type="Proteomes" id="UP001501624"/>
    </source>
</evidence>
<dbReference type="EMBL" id="BAABCM010000009">
    <property type="protein sequence ID" value="GAA3833232.1"/>
    <property type="molecule type" value="Genomic_DNA"/>
</dbReference>
<dbReference type="InterPro" id="IPR029058">
    <property type="entry name" value="AB_hydrolase_fold"/>
</dbReference>
<organism evidence="1 2">
    <name type="scientific">Amycolatopsis tucumanensis</name>
    <dbReference type="NCBI Taxonomy" id="401106"/>
    <lineage>
        <taxon>Bacteria</taxon>
        <taxon>Bacillati</taxon>
        <taxon>Actinomycetota</taxon>
        <taxon>Actinomycetes</taxon>
        <taxon>Pseudonocardiales</taxon>
        <taxon>Pseudonocardiaceae</taxon>
        <taxon>Amycolatopsis</taxon>
    </lineage>
</organism>
<protein>
    <submittedName>
        <fullName evidence="1">Uncharacterized protein</fullName>
    </submittedName>
</protein>
<name>A0ABP7J2M0_9PSEU</name>
<dbReference type="Proteomes" id="UP001501624">
    <property type="component" value="Unassembled WGS sequence"/>
</dbReference>
<gene>
    <name evidence="1" type="ORF">GCM10022380_59560</name>
</gene>
<keyword evidence="2" id="KW-1185">Reference proteome</keyword>
<reference evidence="2" key="1">
    <citation type="journal article" date="2019" name="Int. J. Syst. Evol. Microbiol.">
        <title>The Global Catalogue of Microorganisms (GCM) 10K type strain sequencing project: providing services to taxonomists for standard genome sequencing and annotation.</title>
        <authorList>
            <consortium name="The Broad Institute Genomics Platform"/>
            <consortium name="The Broad Institute Genome Sequencing Center for Infectious Disease"/>
            <person name="Wu L."/>
            <person name="Ma J."/>
        </authorList>
    </citation>
    <scope>NUCLEOTIDE SEQUENCE [LARGE SCALE GENOMIC DNA]</scope>
    <source>
        <strain evidence="2">JCM 17017</strain>
    </source>
</reference>
<proteinExistence type="predicted"/>
<dbReference type="SUPFAM" id="SSF53474">
    <property type="entry name" value="alpha/beta-Hydrolases"/>
    <property type="match status" value="1"/>
</dbReference>